<comment type="caution">
    <text evidence="2">The sequence shown here is derived from an EMBL/GenBank/DDBJ whole genome shotgun (WGS) entry which is preliminary data.</text>
</comment>
<protein>
    <recommendedName>
        <fullName evidence="3">Large polyvalent protein associated domain-containing protein</fullName>
    </recommendedName>
</protein>
<feature type="region of interest" description="Disordered" evidence="1">
    <location>
        <begin position="1774"/>
        <end position="1793"/>
    </location>
</feature>
<evidence type="ECO:0008006" key="3">
    <source>
        <dbReference type="Google" id="ProtNLM"/>
    </source>
</evidence>
<dbReference type="EMBL" id="LAZR01003660">
    <property type="protein sequence ID" value="KKN15971.1"/>
    <property type="molecule type" value="Genomic_DNA"/>
</dbReference>
<feature type="compositionally biased region" description="Pro residues" evidence="1">
    <location>
        <begin position="1781"/>
        <end position="1793"/>
    </location>
</feature>
<organism evidence="2">
    <name type="scientific">marine sediment metagenome</name>
    <dbReference type="NCBI Taxonomy" id="412755"/>
    <lineage>
        <taxon>unclassified sequences</taxon>
        <taxon>metagenomes</taxon>
        <taxon>ecological metagenomes</taxon>
    </lineage>
</organism>
<reference evidence="2" key="1">
    <citation type="journal article" date="2015" name="Nature">
        <title>Complex archaea that bridge the gap between prokaryotes and eukaryotes.</title>
        <authorList>
            <person name="Spang A."/>
            <person name="Saw J.H."/>
            <person name="Jorgensen S.L."/>
            <person name="Zaremba-Niedzwiedzka K."/>
            <person name="Martijn J."/>
            <person name="Lind A.E."/>
            <person name="van Eijk R."/>
            <person name="Schleper C."/>
            <person name="Guy L."/>
            <person name="Ettema T.J."/>
        </authorList>
    </citation>
    <scope>NUCLEOTIDE SEQUENCE</scope>
</reference>
<evidence type="ECO:0000256" key="1">
    <source>
        <dbReference type="SAM" id="MobiDB-lite"/>
    </source>
</evidence>
<accession>A0A0F9QS60</accession>
<evidence type="ECO:0000313" key="2">
    <source>
        <dbReference type="EMBL" id="KKN15971.1"/>
    </source>
</evidence>
<sequence length="1793" mass="195092">MATFTLEQLKQKHPNTDAKRVLTLEDIRRETQTKAETRGNQFEQEKPTGFLGKARDFATSLIGGGKLAEGAGQALAAPSVQKTLSTEQQDIFTLQDKLLSKIRENRKIGKDTARLEKALKDSQGFATTLADAQQDFGESLVSSKEVVGSAVRLGGTALGGFTAAKTVALGTGILRGAGVGAFIGGVEGAVQGAGVGIEQGKDIGGVAKSAALGAGIGVVGGGVTGGIGGGIAGRVLSRRAAAQNFAKEFATPRVTRKIGIESIKGGRLRDPKLFEKASLEFSRRDEQIGEAIKDVVSIKKPVGQNIDALDNKINSINTGVTDFVRKNKVPFNTNQLKSKLFKGKDELELVFASDAVAEKTYDKLVEVFMRNIGSKDTEGLFKARQAFDQLPAVKKLLNSQALGENARKEIVLSVRRSANEFTAELLPKGNTFKADLLREHLMFEALGNSADKSFEILGKNRIQLLAEKYPALAWVIGALALGFGTRAGAQLGIGGIVDQTVRALSADPEFPTIFAPNPGEPTVVDDDPNFDSLIPDFDDAFSLLVSRAEAGEIVDAGEIETGSTILPDTTPQSEKLVVDEFDIEDEPKGRIRALEQLNNQIEEEEESNLLRNYAIAAASIFAVFIGAKFSKKLAEKKILSITGLDPIKRGEDLRDAANIVRRGTIVGANDPNQKGLTKITKGIRAGITETQRIAKSKAARLGGTSIDKTEHNEQQLRGVGTSEKVIREITGQELVDTPGVVRQFLRTGKFGQGSPTQVRSLFSIMRQFGRLTPERKQAFIDGVAFRQEDIARIRGTAFDALAKDKEGALVGLREAFETGTVSDVDLILKEQADFIAAIRGTTARERPGLFNIVERRIQLKAGVQLKQEKVFIEDLQLLAGLKKFEADAEFVQIEKALAKINEVVLQEAVRRGVGDDAWAKAITKQFTMDGRAMYIPGKTNLARSAWYKRLAVNLGFHTTHGKTLEGVANWHKQGLVEGTGIRNRVDPFTATADYSLQIMMHTDKSVKQWNILSRLTGLSIDGSGNVTIVPPKVDDLLTPSKYIGSSDMDDPLNQAGQIHVKFNKEDATIVERFGTTEGATFTPEQLAKMDDAIWVQRGSTWHGFLVQDAQFKKGLEFDAALHNRVLKFGNFWKNTFTQNTTGIATPFALTSQIYNQQISTVNAALRATAGPDATLKTVSKEALAVWTDAYKGAYEIFSTRLAEDFSDLLGDALKRRDIYKQNPELLRKAQVILKRKVRRSLLNAIQQDTGKTASSLAAREFQGNLTDVLEEAVPFISQKWGYNVLPQIWRIWEHVNTALHEGSAVGIAMRKAQKEAILNPKASRANINRQAQRDANALVGDVRQRGSSDTAKAFHAVTPFSGAMLQAWITTGRALKVAGIQKGIGTLTAAVGLPVISEIIWNSTLDGEETWKVDSADPNGKEWNYRDYYWNGFTAEQRNNNIIMMIPGKPPWEAFIRPITPELSLFRGVIIDSIDALGAFSVSGLDTGNQTLAGFVRMVDFPVNPFLAALASSMNIDLRAGVIPDDTAGKGFSFISGRQLNTGARANASGDFIRFHGDEMSNIAANIVKDILGANGNMLVAFANGLGAGDEATTTEKRLEFAFDELGRNIRQRASPITSIWAQALRPKPDRDVARDLVSKRNALQRFQKQQENINTGGAFEAGKPARGNTLAPSADPTMLLLANQAGTYLDTIKELNEPISDLRREISQLSNATVDLRTGEALTVKRRAAIIDALNLQIGAYQAIQLQELEKREAEFKLQVKMQIGKDISDFQFNTFEQGPTPPGLASPGLPK</sequence>
<proteinExistence type="predicted"/>
<gene>
    <name evidence="2" type="ORF">LCGC14_0980590</name>
</gene>
<name>A0A0F9QS60_9ZZZZ</name>